<sequence length="176" mass="18302">MVLGNADLGRGDGAEASDRAEPNSYLILMWHDYSPPSPPLQPPDPPSSTSTCEGDLHGKGDFHTRSEVSEEVELDGDVYITGNGSLMLLSGASLTCEKYGCVISTNFSGEVRLSCGIRVTAGRVSLVATNITVADTVVVNTTSLAGDPHYRTSGVPTGTHDNGGGHGGRGASCFFK</sequence>
<dbReference type="PANTHER" id="PTHR31513">
    <property type="entry name" value="EPHRIN TYPE-B RECEPTOR"/>
    <property type="match status" value="1"/>
</dbReference>
<comment type="caution">
    <text evidence="2">The sequence shown here is derived from an EMBL/GenBank/DDBJ whole genome shotgun (WGS) entry which is preliminary data.</text>
</comment>
<reference evidence="2 3" key="1">
    <citation type="journal article" date="2018" name="Nat. Genet.">
        <title>Extensive intraspecific gene order and gene structural variations between Mo17 and other maize genomes.</title>
        <authorList>
            <person name="Sun S."/>
            <person name="Zhou Y."/>
            <person name="Chen J."/>
            <person name="Shi J."/>
            <person name="Zhao H."/>
            <person name="Zhao H."/>
            <person name="Song W."/>
            <person name="Zhang M."/>
            <person name="Cui Y."/>
            <person name="Dong X."/>
            <person name="Liu H."/>
            <person name="Ma X."/>
            <person name="Jiao Y."/>
            <person name="Wang B."/>
            <person name="Wei X."/>
            <person name="Stein J.C."/>
            <person name="Glaubitz J.C."/>
            <person name="Lu F."/>
            <person name="Yu G."/>
            <person name="Liang C."/>
            <person name="Fengler K."/>
            <person name="Li B."/>
            <person name="Rafalski A."/>
            <person name="Schnable P.S."/>
            <person name="Ware D.H."/>
            <person name="Buckler E.S."/>
            <person name="Lai J."/>
        </authorList>
    </citation>
    <scope>NUCLEOTIDE SEQUENCE [LARGE SCALE GENOMIC DNA]</scope>
    <source>
        <strain evidence="3">cv. Missouri 17</strain>
        <tissue evidence="2">Seedling</tissue>
    </source>
</reference>
<protein>
    <submittedName>
        <fullName evidence="2">Uncharacterized protein</fullName>
    </submittedName>
</protein>
<organism evidence="2 3">
    <name type="scientific">Zea mays</name>
    <name type="common">Maize</name>
    <dbReference type="NCBI Taxonomy" id="4577"/>
    <lineage>
        <taxon>Eukaryota</taxon>
        <taxon>Viridiplantae</taxon>
        <taxon>Streptophyta</taxon>
        <taxon>Embryophyta</taxon>
        <taxon>Tracheophyta</taxon>
        <taxon>Spermatophyta</taxon>
        <taxon>Magnoliopsida</taxon>
        <taxon>Liliopsida</taxon>
        <taxon>Poales</taxon>
        <taxon>Poaceae</taxon>
        <taxon>PACMAD clade</taxon>
        <taxon>Panicoideae</taxon>
        <taxon>Andropogonodae</taxon>
        <taxon>Andropogoneae</taxon>
        <taxon>Tripsacinae</taxon>
        <taxon>Zea</taxon>
    </lineage>
</organism>
<accession>A0A3L6FRN6</accession>
<gene>
    <name evidence="2" type="ORF">Zm00014a_004635</name>
</gene>
<evidence type="ECO:0000256" key="1">
    <source>
        <dbReference type="SAM" id="MobiDB-lite"/>
    </source>
</evidence>
<feature type="region of interest" description="Disordered" evidence="1">
    <location>
        <begin position="31"/>
        <end position="62"/>
    </location>
</feature>
<dbReference type="EMBL" id="NCVQ01000003">
    <property type="protein sequence ID" value="PWZ37579.1"/>
    <property type="molecule type" value="Genomic_DNA"/>
</dbReference>
<dbReference type="PANTHER" id="PTHR31513:SF1">
    <property type="entry name" value="EPHRIN TYPE-B RECEPTOR"/>
    <property type="match status" value="1"/>
</dbReference>
<feature type="compositionally biased region" description="Pro residues" evidence="1">
    <location>
        <begin position="35"/>
        <end position="46"/>
    </location>
</feature>
<evidence type="ECO:0000313" key="2">
    <source>
        <dbReference type="EMBL" id="PWZ37579.1"/>
    </source>
</evidence>
<dbReference type="AlphaFoldDB" id="A0A3L6FRN6"/>
<dbReference type="Proteomes" id="UP000251960">
    <property type="component" value="Chromosome 2"/>
</dbReference>
<name>A0A3L6FRN6_MAIZE</name>
<evidence type="ECO:0000313" key="3">
    <source>
        <dbReference type="Proteomes" id="UP000251960"/>
    </source>
</evidence>
<proteinExistence type="predicted"/>